<dbReference type="SUPFAM" id="SSF53850">
    <property type="entry name" value="Periplasmic binding protein-like II"/>
    <property type="match status" value="1"/>
</dbReference>
<comment type="similarity">
    <text evidence="1">Belongs to the LysR transcriptional regulatory family.</text>
</comment>
<evidence type="ECO:0000256" key="4">
    <source>
        <dbReference type="ARBA" id="ARBA00023163"/>
    </source>
</evidence>
<dbReference type="SUPFAM" id="SSF46785">
    <property type="entry name" value="Winged helix' DNA-binding domain"/>
    <property type="match status" value="1"/>
</dbReference>
<sequence>MNVELRHLRALAAIGDEGTITDAAAVLHLSQPALSRTLDQLEQRLGARLVERTTRSLALTDAGQRLWEHAHRILNQLDDALADVASHGPRPVRIGFPWAALGRHTVPLLRAWRGEHPDLPVRVRRCDDPEGAVRRGEVDAAFVRAAPLRAHGLVSHALYREPRVAAVADGDALAARELLHLADLADRPVALCATATTTNAELWPEGRRPHTFQVPGVDEWLTTIATGEAVGVTAEATEHTHPHPGVRYLPLADAPEIDVHLVWSRSPSHPATTAFVQHARQHTPRVATGRQAIESGSPESHRRSTSVAPDRAATTSGAGVA</sequence>
<dbReference type="CDD" id="cd08414">
    <property type="entry name" value="PBP2_LTTR_aromatics_like"/>
    <property type="match status" value="1"/>
</dbReference>
<dbReference type="RefSeq" id="WP_236089433.1">
    <property type="nucleotide sequence ID" value="NZ_JAKGSG010000034.1"/>
</dbReference>
<keyword evidence="8" id="KW-1185">Reference proteome</keyword>
<evidence type="ECO:0000256" key="2">
    <source>
        <dbReference type="ARBA" id="ARBA00023015"/>
    </source>
</evidence>
<dbReference type="PANTHER" id="PTHR30346:SF0">
    <property type="entry name" value="HCA OPERON TRANSCRIPTIONAL ACTIVATOR HCAR"/>
    <property type="match status" value="1"/>
</dbReference>
<keyword evidence="4" id="KW-0804">Transcription</keyword>
<protein>
    <submittedName>
        <fullName evidence="7">LysR family transcriptional regulator</fullName>
    </submittedName>
</protein>
<keyword evidence="2" id="KW-0805">Transcription regulation</keyword>
<dbReference type="Pfam" id="PF00126">
    <property type="entry name" value="HTH_1"/>
    <property type="match status" value="1"/>
</dbReference>
<dbReference type="FunFam" id="1.10.10.10:FF:000001">
    <property type="entry name" value="LysR family transcriptional regulator"/>
    <property type="match status" value="1"/>
</dbReference>
<dbReference type="InterPro" id="IPR036390">
    <property type="entry name" value="WH_DNA-bd_sf"/>
</dbReference>
<dbReference type="PRINTS" id="PR00039">
    <property type="entry name" value="HTHLYSR"/>
</dbReference>
<gene>
    <name evidence="7" type="ORF">L1785_11625</name>
</gene>
<evidence type="ECO:0000256" key="1">
    <source>
        <dbReference type="ARBA" id="ARBA00009437"/>
    </source>
</evidence>
<proteinExistence type="inferred from homology"/>
<evidence type="ECO:0000313" key="7">
    <source>
        <dbReference type="EMBL" id="MCF4121632.1"/>
    </source>
</evidence>
<comment type="caution">
    <text evidence="7">The sequence shown here is derived from an EMBL/GenBank/DDBJ whole genome shotgun (WGS) entry which is preliminary data.</text>
</comment>
<dbReference type="InterPro" id="IPR036388">
    <property type="entry name" value="WH-like_DNA-bd_sf"/>
</dbReference>
<evidence type="ECO:0000259" key="6">
    <source>
        <dbReference type="PROSITE" id="PS50931"/>
    </source>
</evidence>
<dbReference type="EMBL" id="JAKGSG010000034">
    <property type="protein sequence ID" value="MCF4121632.1"/>
    <property type="molecule type" value="Genomic_DNA"/>
</dbReference>
<evidence type="ECO:0000256" key="3">
    <source>
        <dbReference type="ARBA" id="ARBA00023125"/>
    </source>
</evidence>
<dbReference type="Pfam" id="PF03466">
    <property type="entry name" value="LysR_substrate"/>
    <property type="match status" value="1"/>
</dbReference>
<dbReference type="InterPro" id="IPR005119">
    <property type="entry name" value="LysR_subst-bd"/>
</dbReference>
<keyword evidence="3" id="KW-0238">DNA-binding</keyword>
<dbReference type="AlphaFoldDB" id="A0AA41QG93"/>
<evidence type="ECO:0000313" key="8">
    <source>
        <dbReference type="Proteomes" id="UP001165405"/>
    </source>
</evidence>
<dbReference type="PROSITE" id="PS50931">
    <property type="entry name" value="HTH_LYSR"/>
    <property type="match status" value="1"/>
</dbReference>
<dbReference type="Gene3D" id="1.10.10.10">
    <property type="entry name" value="Winged helix-like DNA-binding domain superfamily/Winged helix DNA-binding domain"/>
    <property type="match status" value="1"/>
</dbReference>
<feature type="region of interest" description="Disordered" evidence="5">
    <location>
        <begin position="280"/>
        <end position="321"/>
    </location>
</feature>
<organism evidence="7 8">
    <name type="scientific">Antribacter soli</name>
    <dbReference type="NCBI Taxonomy" id="2910976"/>
    <lineage>
        <taxon>Bacteria</taxon>
        <taxon>Bacillati</taxon>
        <taxon>Actinomycetota</taxon>
        <taxon>Actinomycetes</taxon>
        <taxon>Micrococcales</taxon>
        <taxon>Promicromonosporaceae</taxon>
        <taxon>Antribacter</taxon>
    </lineage>
</organism>
<dbReference type="GO" id="GO:0032993">
    <property type="term" value="C:protein-DNA complex"/>
    <property type="evidence" value="ECO:0007669"/>
    <property type="project" value="TreeGrafter"/>
</dbReference>
<name>A0AA41QG93_9MICO</name>
<accession>A0AA41QG93</accession>
<dbReference type="Gene3D" id="3.40.190.10">
    <property type="entry name" value="Periplasmic binding protein-like II"/>
    <property type="match status" value="2"/>
</dbReference>
<dbReference type="Proteomes" id="UP001165405">
    <property type="component" value="Unassembled WGS sequence"/>
</dbReference>
<dbReference type="InterPro" id="IPR000847">
    <property type="entry name" value="LysR_HTH_N"/>
</dbReference>
<dbReference type="PANTHER" id="PTHR30346">
    <property type="entry name" value="TRANSCRIPTIONAL DUAL REGULATOR HCAR-RELATED"/>
    <property type="match status" value="1"/>
</dbReference>
<dbReference type="GO" id="GO:0003700">
    <property type="term" value="F:DNA-binding transcription factor activity"/>
    <property type="evidence" value="ECO:0007669"/>
    <property type="project" value="InterPro"/>
</dbReference>
<feature type="domain" description="HTH lysR-type" evidence="6">
    <location>
        <begin position="3"/>
        <end position="60"/>
    </location>
</feature>
<reference evidence="7" key="1">
    <citation type="submission" date="2022-01" db="EMBL/GenBank/DDBJ databases">
        <title>Antribacter sp. nov., isolated from Guizhou of China.</title>
        <authorList>
            <person name="Chengliang C."/>
            <person name="Ya Z."/>
        </authorList>
    </citation>
    <scope>NUCLEOTIDE SEQUENCE</scope>
    <source>
        <strain evidence="7">KLBMP 9083</strain>
    </source>
</reference>
<dbReference type="GO" id="GO:0003677">
    <property type="term" value="F:DNA binding"/>
    <property type="evidence" value="ECO:0007669"/>
    <property type="project" value="UniProtKB-KW"/>
</dbReference>
<evidence type="ECO:0000256" key="5">
    <source>
        <dbReference type="SAM" id="MobiDB-lite"/>
    </source>
</evidence>